<gene>
    <name evidence="1" type="ORF">HPP92_022505</name>
</gene>
<dbReference type="OrthoDB" id="805699at2759"/>
<evidence type="ECO:0000313" key="2">
    <source>
        <dbReference type="Proteomes" id="UP000639772"/>
    </source>
</evidence>
<comment type="caution">
    <text evidence="1">The sequence shown here is derived from an EMBL/GenBank/DDBJ whole genome shotgun (WGS) entry which is preliminary data.</text>
</comment>
<dbReference type="EMBL" id="JADCNM010000012">
    <property type="protein sequence ID" value="KAG0459377.1"/>
    <property type="molecule type" value="Genomic_DNA"/>
</dbReference>
<sequence>MWKGEEQSRIEALAKQKKGNEVPEELCFILKEMQKNLMQFQCKEQKREALKLLDLENVHMLFDELIQRASKLSSFCTKRLNNFKFNFLKLYELKKNDYIRCKGKFQLNYELCYECN</sequence>
<reference evidence="1 2" key="1">
    <citation type="journal article" date="2020" name="Nat. Food">
        <title>A phased Vanilla planifolia genome enables genetic improvement of flavour and production.</title>
        <authorList>
            <person name="Hasing T."/>
            <person name="Tang H."/>
            <person name="Brym M."/>
            <person name="Khazi F."/>
            <person name="Huang T."/>
            <person name="Chambers A.H."/>
        </authorList>
    </citation>
    <scope>NUCLEOTIDE SEQUENCE [LARGE SCALE GENOMIC DNA]</scope>
    <source>
        <tissue evidence="1">Leaf</tissue>
    </source>
</reference>
<dbReference type="AlphaFoldDB" id="A0A835PXL0"/>
<dbReference type="Proteomes" id="UP000639772">
    <property type="component" value="Chromosome 12"/>
</dbReference>
<name>A0A835PXL0_VANPL</name>
<organism evidence="1 2">
    <name type="scientific">Vanilla planifolia</name>
    <name type="common">Vanilla</name>
    <dbReference type="NCBI Taxonomy" id="51239"/>
    <lineage>
        <taxon>Eukaryota</taxon>
        <taxon>Viridiplantae</taxon>
        <taxon>Streptophyta</taxon>
        <taxon>Embryophyta</taxon>
        <taxon>Tracheophyta</taxon>
        <taxon>Spermatophyta</taxon>
        <taxon>Magnoliopsida</taxon>
        <taxon>Liliopsida</taxon>
        <taxon>Asparagales</taxon>
        <taxon>Orchidaceae</taxon>
        <taxon>Vanilloideae</taxon>
        <taxon>Vanilleae</taxon>
        <taxon>Vanilla</taxon>
    </lineage>
</organism>
<protein>
    <submittedName>
        <fullName evidence="1">Uncharacterized protein</fullName>
    </submittedName>
</protein>
<evidence type="ECO:0000313" key="1">
    <source>
        <dbReference type="EMBL" id="KAG0459377.1"/>
    </source>
</evidence>
<proteinExistence type="predicted"/>
<accession>A0A835PXL0</accession>